<dbReference type="Proteomes" id="UP001172386">
    <property type="component" value="Unassembled WGS sequence"/>
</dbReference>
<name>A0ACC3AGZ3_9EURO</name>
<feature type="non-terminal residue" evidence="1">
    <location>
        <position position="120"/>
    </location>
</feature>
<accession>A0ACC3AGZ3</accession>
<gene>
    <name evidence="1" type="ORF">H2198_001717</name>
</gene>
<protein>
    <submittedName>
        <fullName evidence="1">Uncharacterized protein</fullName>
    </submittedName>
</protein>
<reference evidence="1" key="1">
    <citation type="submission" date="2022-10" db="EMBL/GenBank/DDBJ databases">
        <title>Culturing micro-colonial fungi from biological soil crusts in the Mojave desert and describing Neophaeococcomyces mojavensis, and introducing the new genera and species Taxawa tesnikishii.</title>
        <authorList>
            <person name="Kurbessoian T."/>
            <person name="Stajich J.E."/>
        </authorList>
    </citation>
    <scope>NUCLEOTIDE SEQUENCE</scope>
    <source>
        <strain evidence="1">JES_112</strain>
    </source>
</reference>
<dbReference type="EMBL" id="JAPDRQ010000019">
    <property type="protein sequence ID" value="KAJ9661965.1"/>
    <property type="molecule type" value="Genomic_DNA"/>
</dbReference>
<proteinExistence type="predicted"/>
<sequence>MTNNNPTLPYVRHLQWHLNCDMLKRYNPAALDIDECDTEGLQSVLLVCQAENWKGSFCGAWTDREIFVRGREQLLDFAKLLQSKMNSGAKPVTLLENSIYLSRGRVVLRLVKGRYALQAE</sequence>
<keyword evidence="2" id="KW-1185">Reference proteome</keyword>
<comment type="caution">
    <text evidence="1">The sequence shown here is derived from an EMBL/GenBank/DDBJ whole genome shotgun (WGS) entry which is preliminary data.</text>
</comment>
<evidence type="ECO:0000313" key="2">
    <source>
        <dbReference type="Proteomes" id="UP001172386"/>
    </source>
</evidence>
<organism evidence="1 2">
    <name type="scientific">Neophaeococcomyces mojaviensis</name>
    <dbReference type="NCBI Taxonomy" id="3383035"/>
    <lineage>
        <taxon>Eukaryota</taxon>
        <taxon>Fungi</taxon>
        <taxon>Dikarya</taxon>
        <taxon>Ascomycota</taxon>
        <taxon>Pezizomycotina</taxon>
        <taxon>Eurotiomycetes</taxon>
        <taxon>Chaetothyriomycetidae</taxon>
        <taxon>Chaetothyriales</taxon>
        <taxon>Chaetothyriales incertae sedis</taxon>
        <taxon>Neophaeococcomyces</taxon>
    </lineage>
</organism>
<evidence type="ECO:0000313" key="1">
    <source>
        <dbReference type="EMBL" id="KAJ9661965.1"/>
    </source>
</evidence>